<sequence>MEPADEPSLMAFTDAAPADAGSGMMDMGGAGDYQSPAAGASPMSFNMAGGDSPFGASENTSPTSFADPFQGVPTKESSNSIGKIPEMNALREWEDKHEADLEQFSREEQTKKQARRQVAAEQMTKWDGERVDGSKKRFATNRSNEQATESARADSLKPGANPWERVVDLIDTSARITTDDSRDTSRMRALLIQLKSNPLVAAA</sequence>
<evidence type="ECO:0000313" key="8">
    <source>
        <dbReference type="EMBL" id="CAE8613054.1"/>
    </source>
</evidence>
<reference evidence="8" key="1">
    <citation type="submission" date="2021-02" db="EMBL/GenBank/DDBJ databases">
        <authorList>
            <person name="Dougan E. K."/>
            <person name="Rhodes N."/>
            <person name="Thang M."/>
            <person name="Chan C."/>
        </authorList>
    </citation>
    <scope>NUCLEOTIDE SEQUENCE</scope>
</reference>
<feature type="compositionally biased region" description="Low complexity" evidence="7">
    <location>
        <begin position="14"/>
        <end position="25"/>
    </location>
</feature>
<keyword evidence="9" id="KW-1185">Reference proteome</keyword>
<evidence type="ECO:0000313" key="9">
    <source>
        <dbReference type="Proteomes" id="UP000654075"/>
    </source>
</evidence>
<dbReference type="PANTHER" id="PTHR10639">
    <property type="entry name" value="CLATHRIN LIGHT CHAIN"/>
    <property type="match status" value="1"/>
</dbReference>
<dbReference type="OrthoDB" id="5512at2759"/>
<keyword evidence="3 6" id="KW-0472">Membrane</keyword>
<comment type="subcellular location">
    <subcellularLocation>
        <location evidence="1 6">Cytoplasmic vesicle membrane</location>
        <topology evidence="1 6">Peripheral membrane protein</topology>
        <orientation evidence="1 6">Cytoplasmic side</orientation>
    </subcellularLocation>
    <subcellularLocation>
        <location evidence="6">Membrane</location>
        <location evidence="6">Coated pit</location>
        <topology evidence="6">Peripheral membrane protein</topology>
        <orientation evidence="6">Cytoplasmic side</orientation>
    </subcellularLocation>
    <text evidence="6">Cytoplasmic face of coated pits and vesicles.</text>
</comment>
<dbReference type="GO" id="GO:0072583">
    <property type="term" value="P:clathrin-dependent endocytosis"/>
    <property type="evidence" value="ECO:0007669"/>
    <property type="project" value="TreeGrafter"/>
</dbReference>
<name>A0A813FQX6_POLGL</name>
<feature type="compositionally biased region" description="Polar residues" evidence="7">
    <location>
        <begin position="140"/>
        <end position="149"/>
    </location>
</feature>
<feature type="compositionally biased region" description="Basic and acidic residues" evidence="7">
    <location>
        <begin position="89"/>
        <end position="111"/>
    </location>
</feature>
<organism evidence="8 9">
    <name type="scientific">Polarella glacialis</name>
    <name type="common">Dinoflagellate</name>
    <dbReference type="NCBI Taxonomy" id="89957"/>
    <lineage>
        <taxon>Eukaryota</taxon>
        <taxon>Sar</taxon>
        <taxon>Alveolata</taxon>
        <taxon>Dinophyceae</taxon>
        <taxon>Suessiales</taxon>
        <taxon>Suessiaceae</taxon>
        <taxon>Polarella</taxon>
    </lineage>
</organism>
<evidence type="ECO:0000256" key="3">
    <source>
        <dbReference type="ARBA" id="ARBA00023136"/>
    </source>
</evidence>
<dbReference type="PROSITE" id="PS00581">
    <property type="entry name" value="CLATHRIN_LIGHT_CHN_2"/>
    <property type="match status" value="1"/>
</dbReference>
<dbReference type="EMBL" id="CAJNNV010025196">
    <property type="protein sequence ID" value="CAE8613054.1"/>
    <property type="molecule type" value="Genomic_DNA"/>
</dbReference>
<dbReference type="GO" id="GO:0032050">
    <property type="term" value="F:clathrin heavy chain binding"/>
    <property type="evidence" value="ECO:0007669"/>
    <property type="project" value="TreeGrafter"/>
</dbReference>
<evidence type="ECO:0000256" key="6">
    <source>
        <dbReference type="RuleBase" id="RU363137"/>
    </source>
</evidence>
<evidence type="ECO:0000256" key="7">
    <source>
        <dbReference type="SAM" id="MobiDB-lite"/>
    </source>
</evidence>
<evidence type="ECO:0000256" key="5">
    <source>
        <dbReference type="ARBA" id="ARBA00023329"/>
    </source>
</evidence>
<evidence type="ECO:0000256" key="4">
    <source>
        <dbReference type="ARBA" id="ARBA00023176"/>
    </source>
</evidence>
<dbReference type="AlphaFoldDB" id="A0A813FQX6"/>
<comment type="caution">
    <text evidence="8">The sequence shown here is derived from an EMBL/GenBank/DDBJ whole genome shotgun (WGS) entry which is preliminary data.</text>
</comment>
<dbReference type="GO" id="GO:0030132">
    <property type="term" value="C:clathrin coat of coated pit"/>
    <property type="evidence" value="ECO:0007669"/>
    <property type="project" value="InterPro"/>
</dbReference>
<proteinExistence type="inferred from homology"/>
<dbReference type="OMA" id="TESANPW"/>
<dbReference type="Proteomes" id="UP000654075">
    <property type="component" value="Unassembled WGS sequence"/>
</dbReference>
<dbReference type="GO" id="GO:0006886">
    <property type="term" value="P:intracellular protein transport"/>
    <property type="evidence" value="ECO:0007669"/>
    <property type="project" value="InterPro"/>
</dbReference>
<dbReference type="GO" id="GO:0030130">
    <property type="term" value="C:clathrin coat of trans-Golgi network vesicle"/>
    <property type="evidence" value="ECO:0007669"/>
    <property type="project" value="InterPro"/>
</dbReference>
<dbReference type="PANTHER" id="PTHR10639:SF7">
    <property type="entry name" value="CLATHRIN LIGHT CHAIN"/>
    <property type="match status" value="1"/>
</dbReference>
<evidence type="ECO:0000256" key="1">
    <source>
        <dbReference type="ARBA" id="ARBA00004180"/>
    </source>
</evidence>
<keyword evidence="5 6" id="KW-0968">Cytoplasmic vesicle</keyword>
<dbReference type="Pfam" id="PF01086">
    <property type="entry name" value="Clathrin_lg_ch"/>
    <property type="match status" value="1"/>
</dbReference>
<protein>
    <recommendedName>
        <fullName evidence="6">Clathrin light chain</fullName>
    </recommendedName>
</protein>
<dbReference type="InterPro" id="IPR000996">
    <property type="entry name" value="Clathrin_L-chain"/>
</dbReference>
<dbReference type="GO" id="GO:0005198">
    <property type="term" value="F:structural molecule activity"/>
    <property type="evidence" value="ECO:0007669"/>
    <property type="project" value="InterPro"/>
</dbReference>
<keyword evidence="4 6" id="KW-0168">Coated pit</keyword>
<feature type="compositionally biased region" description="Basic and acidic residues" evidence="7">
    <location>
        <begin position="124"/>
        <end position="135"/>
    </location>
</feature>
<comment type="function">
    <text evidence="6">Clathrin is the major protein of the polyhedral coat of coated pits and vesicles.</text>
</comment>
<gene>
    <name evidence="8" type="ORF">PGLA1383_LOCUS30838</name>
</gene>
<feature type="region of interest" description="Disordered" evidence="7">
    <location>
        <begin position="1"/>
        <end position="160"/>
    </location>
</feature>
<comment type="similarity">
    <text evidence="2 6">Belongs to the clathrin light chain family.</text>
</comment>
<evidence type="ECO:0000256" key="2">
    <source>
        <dbReference type="ARBA" id="ARBA00005263"/>
    </source>
</evidence>
<accession>A0A813FQX6</accession>